<organism evidence="1 2">
    <name type="scientific">Paracidovorax cattleyae</name>
    <dbReference type="NCBI Taxonomy" id="80868"/>
    <lineage>
        <taxon>Bacteria</taxon>
        <taxon>Pseudomonadati</taxon>
        <taxon>Pseudomonadota</taxon>
        <taxon>Betaproteobacteria</taxon>
        <taxon>Burkholderiales</taxon>
        <taxon>Comamonadaceae</taxon>
        <taxon>Paracidovorax</taxon>
    </lineage>
</organism>
<dbReference type="AlphaFoldDB" id="A0A1H0TVB5"/>
<name>A0A1H0TVB5_9BURK</name>
<dbReference type="InterPro" id="IPR036249">
    <property type="entry name" value="Thioredoxin-like_sf"/>
</dbReference>
<evidence type="ECO:0000313" key="1">
    <source>
        <dbReference type="EMBL" id="SDP57685.1"/>
    </source>
</evidence>
<keyword evidence="2" id="KW-1185">Reference proteome</keyword>
<accession>A0A1H0TVB5</accession>
<gene>
    <name evidence="1" type="ORF">SAMN04489708_116105</name>
</gene>
<reference evidence="2" key="1">
    <citation type="submission" date="2016-10" db="EMBL/GenBank/DDBJ databases">
        <authorList>
            <person name="Varghese N."/>
            <person name="Submissions S."/>
        </authorList>
    </citation>
    <scope>NUCLEOTIDE SEQUENCE [LARGE SCALE GENOMIC DNA]</scope>
    <source>
        <strain evidence="2">DSM 17101</strain>
    </source>
</reference>
<dbReference type="RefSeq" id="WP_092835465.1">
    <property type="nucleotide sequence ID" value="NZ_FNJL01000016.1"/>
</dbReference>
<dbReference type="OrthoDB" id="7062003at2"/>
<dbReference type="SUPFAM" id="SSF52833">
    <property type="entry name" value="Thioredoxin-like"/>
    <property type="match status" value="1"/>
</dbReference>
<protein>
    <recommendedName>
        <fullName evidence="3">Thioredoxin</fullName>
    </recommendedName>
</protein>
<dbReference type="Proteomes" id="UP000199317">
    <property type="component" value="Unassembled WGS sequence"/>
</dbReference>
<evidence type="ECO:0000313" key="2">
    <source>
        <dbReference type="Proteomes" id="UP000199317"/>
    </source>
</evidence>
<evidence type="ECO:0008006" key="3">
    <source>
        <dbReference type="Google" id="ProtNLM"/>
    </source>
</evidence>
<dbReference type="EMBL" id="FNJL01000016">
    <property type="protein sequence ID" value="SDP57685.1"/>
    <property type="molecule type" value="Genomic_DNA"/>
</dbReference>
<sequence length="128" mass="14269">MRLDPWDDAARIAERLALPGAKLIVMVGAAGWCEKCRQALPVFDARARLAPPNETHVWMDLEEHAGLLGAWIPETLPVELVYENGRQAKHRHWEPGSSDFASVPGIVADAPDLWRALSHRDWAEEQGS</sequence>
<proteinExistence type="predicted"/>